<comment type="caution">
    <text evidence="1">The sequence shown here is derived from an EMBL/GenBank/DDBJ whole genome shotgun (WGS) entry which is preliminary data.</text>
</comment>
<dbReference type="AlphaFoldDB" id="A0A3M7T3M9"/>
<organism evidence="1 2">
    <name type="scientific">Brachionus plicatilis</name>
    <name type="common">Marine rotifer</name>
    <name type="synonym">Brachionus muelleri</name>
    <dbReference type="NCBI Taxonomy" id="10195"/>
    <lineage>
        <taxon>Eukaryota</taxon>
        <taxon>Metazoa</taxon>
        <taxon>Spiralia</taxon>
        <taxon>Gnathifera</taxon>
        <taxon>Rotifera</taxon>
        <taxon>Eurotatoria</taxon>
        <taxon>Monogononta</taxon>
        <taxon>Pseudotrocha</taxon>
        <taxon>Ploima</taxon>
        <taxon>Brachionidae</taxon>
        <taxon>Brachionus</taxon>
    </lineage>
</organism>
<protein>
    <submittedName>
        <fullName evidence="1">Uncharacterized protein</fullName>
    </submittedName>
</protein>
<evidence type="ECO:0000313" key="2">
    <source>
        <dbReference type="Proteomes" id="UP000276133"/>
    </source>
</evidence>
<accession>A0A3M7T3M9</accession>
<dbReference type="Proteomes" id="UP000276133">
    <property type="component" value="Unassembled WGS sequence"/>
</dbReference>
<proteinExistence type="predicted"/>
<evidence type="ECO:0000313" key="1">
    <source>
        <dbReference type="EMBL" id="RNA42499.1"/>
    </source>
</evidence>
<keyword evidence="2" id="KW-1185">Reference proteome</keyword>
<sequence>MWSQLEQKITHNLHSQKKEFLLTIRENFLTNQVHNLFKTYLKSDIYHNKARYSIAQQLVCCIQLTAILAIKIIN</sequence>
<reference evidence="1 2" key="1">
    <citation type="journal article" date="2018" name="Sci. Rep.">
        <title>Genomic signatures of local adaptation to the degree of environmental predictability in rotifers.</title>
        <authorList>
            <person name="Franch-Gras L."/>
            <person name="Hahn C."/>
            <person name="Garcia-Roger E.M."/>
            <person name="Carmona M.J."/>
            <person name="Serra M."/>
            <person name="Gomez A."/>
        </authorList>
    </citation>
    <scope>NUCLEOTIDE SEQUENCE [LARGE SCALE GENOMIC DNA]</scope>
    <source>
        <strain evidence="1">HYR1</strain>
    </source>
</reference>
<name>A0A3M7T3M9_BRAPC</name>
<gene>
    <name evidence="1" type="ORF">BpHYR1_036600</name>
</gene>
<dbReference type="EMBL" id="REGN01000361">
    <property type="protein sequence ID" value="RNA42499.1"/>
    <property type="molecule type" value="Genomic_DNA"/>
</dbReference>